<proteinExistence type="predicted"/>
<keyword evidence="2" id="KW-1185">Reference proteome</keyword>
<comment type="caution">
    <text evidence="1">The sequence shown here is derived from an EMBL/GenBank/DDBJ whole genome shotgun (WGS) entry which is preliminary data.</text>
</comment>
<evidence type="ECO:0000313" key="1">
    <source>
        <dbReference type="EMBL" id="NGY65114.1"/>
    </source>
</evidence>
<name>A0A7C9VUT5_9PSEU</name>
<reference evidence="1 2" key="1">
    <citation type="submission" date="2020-03" db="EMBL/GenBank/DDBJ databases">
        <title>Isolation and identification of active actinomycetes.</title>
        <authorList>
            <person name="Sun X."/>
        </authorList>
    </citation>
    <scope>NUCLEOTIDE SEQUENCE [LARGE SCALE GENOMIC DNA]</scope>
    <source>
        <strain evidence="1 2">NEAU-D13</strain>
    </source>
</reference>
<protein>
    <submittedName>
        <fullName evidence="1">DUF3040 domain-containing protein</fullName>
    </submittedName>
</protein>
<accession>A0A7C9VUT5</accession>
<evidence type="ECO:0000313" key="2">
    <source>
        <dbReference type="Proteomes" id="UP000481360"/>
    </source>
</evidence>
<organism evidence="1 2">
    <name type="scientific">Lentzea alba</name>
    <dbReference type="NCBI Taxonomy" id="2714351"/>
    <lineage>
        <taxon>Bacteria</taxon>
        <taxon>Bacillati</taxon>
        <taxon>Actinomycetota</taxon>
        <taxon>Actinomycetes</taxon>
        <taxon>Pseudonocardiales</taxon>
        <taxon>Pseudonocardiaceae</taxon>
        <taxon>Lentzea</taxon>
    </lineage>
</organism>
<dbReference type="RefSeq" id="WP_166053944.1">
    <property type="nucleotide sequence ID" value="NZ_JAAMPJ010000015.1"/>
</dbReference>
<dbReference type="Proteomes" id="UP000481360">
    <property type="component" value="Unassembled WGS sequence"/>
</dbReference>
<dbReference type="InterPro" id="IPR021401">
    <property type="entry name" value="DUF3040"/>
</dbReference>
<gene>
    <name evidence="1" type="ORF">G7043_40020</name>
</gene>
<sequence length="84" mass="9233">MLSESERETLHEIQRKLSGDDPDFARYFHGVGPPAPVVHRQSARASFVVVTEMVIALAVVGPNILTDTQISALTVPPAPRRRTK</sequence>
<dbReference type="AlphaFoldDB" id="A0A7C9VUT5"/>
<dbReference type="Pfam" id="PF11239">
    <property type="entry name" value="DUF3040"/>
    <property type="match status" value="1"/>
</dbReference>
<dbReference type="EMBL" id="JAAMPJ010000015">
    <property type="protein sequence ID" value="NGY65114.1"/>
    <property type="molecule type" value="Genomic_DNA"/>
</dbReference>